<organism evidence="1 2">
    <name type="scientific">Portunus trituberculatus</name>
    <name type="common">Swimming crab</name>
    <name type="synonym">Neptunus trituberculatus</name>
    <dbReference type="NCBI Taxonomy" id="210409"/>
    <lineage>
        <taxon>Eukaryota</taxon>
        <taxon>Metazoa</taxon>
        <taxon>Ecdysozoa</taxon>
        <taxon>Arthropoda</taxon>
        <taxon>Crustacea</taxon>
        <taxon>Multicrustacea</taxon>
        <taxon>Malacostraca</taxon>
        <taxon>Eumalacostraca</taxon>
        <taxon>Eucarida</taxon>
        <taxon>Decapoda</taxon>
        <taxon>Pleocyemata</taxon>
        <taxon>Brachyura</taxon>
        <taxon>Eubrachyura</taxon>
        <taxon>Portunoidea</taxon>
        <taxon>Portunidae</taxon>
        <taxon>Portuninae</taxon>
        <taxon>Portunus</taxon>
    </lineage>
</organism>
<dbReference type="EMBL" id="VSRR010031358">
    <property type="protein sequence ID" value="MPC70577.1"/>
    <property type="molecule type" value="Genomic_DNA"/>
</dbReference>
<proteinExistence type="predicted"/>
<evidence type="ECO:0000313" key="1">
    <source>
        <dbReference type="EMBL" id="MPC70577.1"/>
    </source>
</evidence>
<keyword evidence="2" id="KW-1185">Reference proteome</keyword>
<sequence>MILGLSLPLLTPSEYFMSSIIILRNDVFPLECLWTQLGPSYCSQKLCFHACTLPGQTSSTTPITFCLSLLLEVWLHSTCSLKRVTILIPQTTVL</sequence>
<protein>
    <submittedName>
        <fullName evidence="1">Uncharacterized protein</fullName>
    </submittedName>
</protein>
<reference evidence="1 2" key="1">
    <citation type="submission" date="2019-05" db="EMBL/GenBank/DDBJ databases">
        <title>Another draft genome of Portunus trituberculatus and its Hox gene families provides insights of decapod evolution.</title>
        <authorList>
            <person name="Jeong J.-H."/>
            <person name="Song I."/>
            <person name="Kim S."/>
            <person name="Choi T."/>
            <person name="Kim D."/>
            <person name="Ryu S."/>
            <person name="Kim W."/>
        </authorList>
    </citation>
    <scope>NUCLEOTIDE SEQUENCE [LARGE SCALE GENOMIC DNA]</scope>
    <source>
        <tissue evidence="1">Muscle</tissue>
    </source>
</reference>
<accession>A0A5B7HMY0</accession>
<evidence type="ECO:0000313" key="2">
    <source>
        <dbReference type="Proteomes" id="UP000324222"/>
    </source>
</evidence>
<dbReference type="AlphaFoldDB" id="A0A5B7HMY0"/>
<dbReference type="Proteomes" id="UP000324222">
    <property type="component" value="Unassembled WGS sequence"/>
</dbReference>
<name>A0A5B7HMY0_PORTR</name>
<gene>
    <name evidence="1" type="ORF">E2C01_064829</name>
</gene>
<comment type="caution">
    <text evidence="1">The sequence shown here is derived from an EMBL/GenBank/DDBJ whole genome shotgun (WGS) entry which is preliminary data.</text>
</comment>